<evidence type="ECO:0000313" key="1">
    <source>
        <dbReference type="EMBL" id="MED6242670.1"/>
    </source>
</evidence>
<keyword evidence="2" id="KW-1185">Reference proteome</keyword>
<accession>A0ABU7AZ69</accession>
<dbReference type="Proteomes" id="UP001345963">
    <property type="component" value="Unassembled WGS sequence"/>
</dbReference>
<name>A0ABU7AZ69_9TELE</name>
<gene>
    <name evidence="1" type="ORF">ATANTOWER_008094</name>
</gene>
<comment type="caution">
    <text evidence="1">The sequence shown here is derived from an EMBL/GenBank/DDBJ whole genome shotgun (WGS) entry which is preliminary data.</text>
</comment>
<organism evidence="1 2">
    <name type="scientific">Ataeniobius toweri</name>
    <dbReference type="NCBI Taxonomy" id="208326"/>
    <lineage>
        <taxon>Eukaryota</taxon>
        <taxon>Metazoa</taxon>
        <taxon>Chordata</taxon>
        <taxon>Craniata</taxon>
        <taxon>Vertebrata</taxon>
        <taxon>Euteleostomi</taxon>
        <taxon>Actinopterygii</taxon>
        <taxon>Neopterygii</taxon>
        <taxon>Teleostei</taxon>
        <taxon>Neoteleostei</taxon>
        <taxon>Acanthomorphata</taxon>
        <taxon>Ovalentaria</taxon>
        <taxon>Atherinomorphae</taxon>
        <taxon>Cyprinodontiformes</taxon>
        <taxon>Goodeidae</taxon>
        <taxon>Ataeniobius</taxon>
    </lineage>
</organism>
<evidence type="ECO:0000313" key="2">
    <source>
        <dbReference type="Proteomes" id="UP001345963"/>
    </source>
</evidence>
<proteinExistence type="predicted"/>
<protein>
    <submittedName>
        <fullName evidence="1">Uncharacterized protein</fullName>
    </submittedName>
</protein>
<reference evidence="1 2" key="1">
    <citation type="submission" date="2021-07" db="EMBL/GenBank/DDBJ databases">
        <authorList>
            <person name="Palmer J.M."/>
        </authorList>
    </citation>
    <scope>NUCLEOTIDE SEQUENCE [LARGE SCALE GENOMIC DNA]</scope>
    <source>
        <strain evidence="1 2">AT_MEX2019</strain>
        <tissue evidence="1">Muscle</tissue>
    </source>
</reference>
<sequence>MLLASFNSTRSNSRCFIYGKPNNAAGVNIPGFTRDGTSLESTTNYSRSSIWITVAHSGTSIYPGTSLRTCCPVLGDDLASGTPTTAAVSPLQIACLSVVGE</sequence>
<dbReference type="EMBL" id="JAHUTI010031461">
    <property type="protein sequence ID" value="MED6242670.1"/>
    <property type="molecule type" value="Genomic_DNA"/>
</dbReference>